<gene>
    <name evidence="1" type="ORF">SAMN05443244_1678</name>
</gene>
<name>A0A1H4LQE8_9BACT</name>
<evidence type="ECO:0000313" key="2">
    <source>
        <dbReference type="Proteomes" id="UP000182409"/>
    </source>
</evidence>
<dbReference type="EMBL" id="FNSD01000001">
    <property type="protein sequence ID" value="SEB72861.1"/>
    <property type="molecule type" value="Genomic_DNA"/>
</dbReference>
<sequence>MMPDTPLRYVVLCFGNYAPLLMTRQRLLQREGYAALTVRSQADFRMEICRNTVALVLLCETLSDEERRKAVLFLVEYAPDARCAVLTAPGGDRMGQDLIAIDMCNGPVNFLQTIASMLPLRSPILPISTTGLPS</sequence>
<dbReference type="AlphaFoldDB" id="A0A1H4LQE8"/>
<dbReference type="Proteomes" id="UP000182409">
    <property type="component" value="Unassembled WGS sequence"/>
</dbReference>
<proteinExistence type="predicted"/>
<reference evidence="1 2" key="1">
    <citation type="submission" date="2016-10" db="EMBL/GenBank/DDBJ databases">
        <authorList>
            <person name="de Groot N.N."/>
        </authorList>
    </citation>
    <scope>NUCLEOTIDE SEQUENCE [LARGE SCALE GENOMIC DNA]</scope>
    <source>
        <strain evidence="1 2">AB35.6</strain>
    </source>
</reference>
<organism evidence="1 2">
    <name type="scientific">Terriglobus roseus</name>
    <dbReference type="NCBI Taxonomy" id="392734"/>
    <lineage>
        <taxon>Bacteria</taxon>
        <taxon>Pseudomonadati</taxon>
        <taxon>Acidobacteriota</taxon>
        <taxon>Terriglobia</taxon>
        <taxon>Terriglobales</taxon>
        <taxon>Acidobacteriaceae</taxon>
        <taxon>Terriglobus</taxon>
    </lineage>
</organism>
<dbReference type="RefSeq" id="WP_074653296.1">
    <property type="nucleotide sequence ID" value="NZ_FNSD01000001.1"/>
</dbReference>
<evidence type="ECO:0000313" key="1">
    <source>
        <dbReference type="EMBL" id="SEB72861.1"/>
    </source>
</evidence>
<protein>
    <submittedName>
        <fullName evidence="1">Uncharacterized protein</fullName>
    </submittedName>
</protein>
<accession>A0A1H4LQE8</accession>